<reference evidence="1 2" key="1">
    <citation type="submission" date="2019-08" db="EMBL/GenBank/DDBJ databases">
        <title>Archangium and Cystobacter genomes.</title>
        <authorList>
            <person name="Chen I.-C.K."/>
            <person name="Wielgoss S."/>
        </authorList>
    </citation>
    <scope>NUCLEOTIDE SEQUENCE [LARGE SCALE GENOMIC DNA]</scope>
    <source>
        <strain evidence="1 2">Cbm 6</strain>
    </source>
</reference>
<dbReference type="EMBL" id="CP043494">
    <property type="protein sequence ID" value="WNG51566.1"/>
    <property type="molecule type" value="Genomic_DNA"/>
</dbReference>
<evidence type="ECO:0000313" key="1">
    <source>
        <dbReference type="EMBL" id="WNG51566.1"/>
    </source>
</evidence>
<dbReference type="Pfam" id="PF13665">
    <property type="entry name" value="Tox-PAAR-like"/>
    <property type="match status" value="1"/>
</dbReference>
<organism evidence="1 2">
    <name type="scientific">Archangium minus</name>
    <dbReference type="NCBI Taxonomy" id="83450"/>
    <lineage>
        <taxon>Bacteria</taxon>
        <taxon>Pseudomonadati</taxon>
        <taxon>Myxococcota</taxon>
        <taxon>Myxococcia</taxon>
        <taxon>Myxococcales</taxon>
        <taxon>Cystobacterineae</taxon>
        <taxon>Archangiaceae</taxon>
        <taxon>Archangium</taxon>
    </lineage>
</organism>
<evidence type="ECO:0000313" key="2">
    <source>
        <dbReference type="Proteomes" id="UP001611383"/>
    </source>
</evidence>
<sequence>MPVTVAVNAPETVVHKGSMGVVQTQMDVCKTPSPGGPVPVPYPNMALSSQVSGGSKSVTVEGNSILLKGSCINMSSGDEAGSAGGVASGCIKGKAEPVLYSFDVKVEGKNVVRRSDPMTQNKGNCF</sequence>
<gene>
    <name evidence="1" type="ORF">F0U60_51115</name>
</gene>
<dbReference type="Proteomes" id="UP001611383">
    <property type="component" value="Chromosome"/>
</dbReference>
<accession>A0ABY9X840</accession>
<name>A0ABY9X840_9BACT</name>
<keyword evidence="2" id="KW-1185">Reference proteome</keyword>
<dbReference type="RefSeq" id="WP_395811834.1">
    <property type="nucleotide sequence ID" value="NZ_CP043494.1"/>
</dbReference>
<proteinExistence type="predicted"/>
<protein>
    <submittedName>
        <fullName evidence="1">DUF4150 domain-containing protein</fullName>
    </submittedName>
</protein>